<dbReference type="GO" id="GO:0006355">
    <property type="term" value="P:regulation of DNA-templated transcription"/>
    <property type="evidence" value="ECO:0007669"/>
    <property type="project" value="InterPro"/>
</dbReference>
<dbReference type="Proteomes" id="UP001286174">
    <property type="component" value="Unassembled WGS sequence"/>
</dbReference>
<keyword evidence="5" id="KW-1185">Reference proteome</keyword>
<dbReference type="SUPFAM" id="SSF53062">
    <property type="entry name" value="PTS system fructose IIA component-like"/>
    <property type="match status" value="1"/>
</dbReference>
<evidence type="ECO:0000256" key="1">
    <source>
        <dbReference type="ARBA" id="ARBA00022679"/>
    </source>
</evidence>
<accession>A0AB35U7N1</accession>
<gene>
    <name evidence="4" type="ORF">MOZ60_08525</name>
</gene>
<dbReference type="PROSITE" id="PS51096">
    <property type="entry name" value="PTS_EIIA_TYPE_4"/>
    <property type="match status" value="1"/>
</dbReference>
<dbReference type="Gene3D" id="3.40.50.300">
    <property type="entry name" value="P-loop containing nucleotide triphosphate hydrolases"/>
    <property type="match status" value="1"/>
</dbReference>
<dbReference type="InterPro" id="IPR011608">
    <property type="entry name" value="PRD"/>
</dbReference>
<keyword evidence="1" id="KW-0808">Transferase</keyword>
<dbReference type="SUPFAM" id="SSF52540">
    <property type="entry name" value="P-loop containing nucleoside triphosphate hydrolases"/>
    <property type="match status" value="1"/>
</dbReference>
<dbReference type="AlphaFoldDB" id="A0AB35U7N1"/>
<name>A0AB35U7N1_9FIRM</name>
<dbReference type="InterPro" id="IPR027417">
    <property type="entry name" value="P-loop_NTPase"/>
</dbReference>
<comment type="caution">
    <text evidence="4">The sequence shown here is derived from an EMBL/GenBank/DDBJ whole genome shotgun (WGS) entry which is preliminary data.</text>
</comment>
<dbReference type="EMBL" id="JALBUR010000023">
    <property type="protein sequence ID" value="MDX8420136.1"/>
    <property type="molecule type" value="Genomic_DNA"/>
</dbReference>
<dbReference type="GO" id="GO:0016020">
    <property type="term" value="C:membrane"/>
    <property type="evidence" value="ECO:0007669"/>
    <property type="project" value="InterPro"/>
</dbReference>
<dbReference type="InterPro" id="IPR036662">
    <property type="entry name" value="PTS_EIIA_man-typ_sf"/>
</dbReference>
<dbReference type="InterPro" id="IPR036390">
    <property type="entry name" value="WH_DNA-bd_sf"/>
</dbReference>
<dbReference type="SUPFAM" id="SSF46785">
    <property type="entry name" value="Winged helix' DNA-binding domain"/>
    <property type="match status" value="1"/>
</dbReference>
<dbReference type="InterPro" id="IPR036634">
    <property type="entry name" value="PRD_sf"/>
</dbReference>
<organism evidence="4 5">
    <name type="scientific">Grylomicrobium aquisgranensis</name>
    <dbReference type="NCBI Taxonomy" id="2926318"/>
    <lineage>
        <taxon>Bacteria</taxon>
        <taxon>Bacillati</taxon>
        <taxon>Bacillota</taxon>
        <taxon>Erysipelotrichia</taxon>
        <taxon>Erysipelotrichales</taxon>
        <taxon>Erysipelotrichaceae</taxon>
        <taxon>Grylomicrobium</taxon>
    </lineage>
</organism>
<reference evidence="4 5" key="1">
    <citation type="submission" date="2022-03" db="EMBL/GenBank/DDBJ databases">
        <title>Novel taxa within the pig intestine.</title>
        <authorList>
            <person name="Wylensek D."/>
            <person name="Bishof K."/>
            <person name="Afrizal A."/>
            <person name="Clavel T."/>
        </authorList>
    </citation>
    <scope>NUCLEOTIDE SEQUENCE [LARGE SCALE GENOMIC DNA]</scope>
    <source>
        <strain evidence="4 5">CLA-KB-P133</strain>
    </source>
</reference>
<dbReference type="RefSeq" id="WP_370596356.1">
    <property type="nucleotide sequence ID" value="NZ_JALBUR010000023.1"/>
</dbReference>
<dbReference type="GO" id="GO:0009401">
    <property type="term" value="P:phosphoenolpyruvate-dependent sugar phosphotransferase system"/>
    <property type="evidence" value="ECO:0007669"/>
    <property type="project" value="InterPro"/>
</dbReference>
<proteinExistence type="predicted"/>
<dbReference type="Gene3D" id="3.40.50.510">
    <property type="entry name" value="Phosphotransferase system, mannose-type IIA component"/>
    <property type="match status" value="1"/>
</dbReference>
<evidence type="ECO:0000259" key="3">
    <source>
        <dbReference type="PROSITE" id="PS51372"/>
    </source>
</evidence>
<sequence>MNKTTKEIISDYLADSTKKFDLVNGDPMTTVAISDSLHISRTVASQYLNELCEEGKVFKVKSRPVYFFSTEILKKKYGLDVRNCEFVDLQEMTEYLQQKGQLMDVFRSLIGYDGSLRRSIKRCIEVFNYPPSGLTLAIYGNEGTGKRTLADLLCKHSLIRKGIVTKDTKVIKRDLSVNDPFLTDKIEAYVDEHCKESHVIILSHFEDINEKLTSYLIRFFEKGLNRKIHFIFLSQKRLDDFLPPSLAKYVPVAVHIRDFHERPKEEREGIILELFRREEINLNVHIFISSNVLRVLVNFRQESSIEDLSKKVKLMCAQAINEQNSDEIQIHTAYLPEDLVESIELSTDNVAYIDCEAEEANHRNDGYLEFLDGVLDACKGSDNTKILEKYRAVYEMVCESILSSSKNEQTLRGAEAALGKIINWVASKHFINIPGNFNFILATLLCICSEQETRFEKWQSDQKEKIKESQNRIERLFVTETIITDEICSLSLLNLEEEIPVIFRIVMTLAIASYNADLNKNAVFGVIICHGYSTATSIAGAVNTLIGSYIFDSIDMPVMTTVDEIKATLREKLSRINPHADICIMVDMGSLENLIDEDLTRNRNIAIVNNVTTKMALDIGYKIKNGVPIDQFFANFEEDFRIDHALYVEKKKDVILFTSESGFQTAQRMAKLFADSFPVEIPVELRPVMFDSLNEEIVDLTQKYNVLFVTGTDNPGNLNVTYIPLEDIVTTTNLDLVSSKLHGYMDEKNLRQLIINIRSNFSLMNVLNYLTILNPKPLMDATTMAIDDLQKRRKVELEGRTLVGIYIHVCILIERLVTKNGVIRNDSATGEFVKNHQDFIKDIRASFKSIEKQYNITIPDSEMKYIYSFIYKED</sequence>
<dbReference type="Pfam" id="PF00874">
    <property type="entry name" value="PRD"/>
    <property type="match status" value="1"/>
</dbReference>
<dbReference type="PROSITE" id="PS51372">
    <property type="entry name" value="PRD_2"/>
    <property type="match status" value="1"/>
</dbReference>
<feature type="domain" description="PRD" evidence="3">
    <location>
        <begin position="773"/>
        <end position="874"/>
    </location>
</feature>
<evidence type="ECO:0000313" key="4">
    <source>
        <dbReference type="EMBL" id="MDX8420136.1"/>
    </source>
</evidence>
<protein>
    <submittedName>
        <fullName evidence="4">PRD domain-containing protein</fullName>
    </submittedName>
</protein>
<dbReference type="GO" id="GO:0016740">
    <property type="term" value="F:transferase activity"/>
    <property type="evidence" value="ECO:0007669"/>
    <property type="project" value="UniProtKB-KW"/>
</dbReference>
<dbReference type="SUPFAM" id="SSF63520">
    <property type="entry name" value="PTS-regulatory domain, PRD"/>
    <property type="match status" value="1"/>
</dbReference>
<feature type="domain" description="PTS EIIA type-4" evidence="2">
    <location>
        <begin position="522"/>
        <end position="655"/>
    </location>
</feature>
<evidence type="ECO:0000313" key="5">
    <source>
        <dbReference type="Proteomes" id="UP001286174"/>
    </source>
</evidence>
<dbReference type="Gene3D" id="1.10.1790.10">
    <property type="entry name" value="PRD domain"/>
    <property type="match status" value="1"/>
</dbReference>
<evidence type="ECO:0000259" key="2">
    <source>
        <dbReference type="PROSITE" id="PS51096"/>
    </source>
</evidence>
<dbReference type="InterPro" id="IPR004701">
    <property type="entry name" value="PTS_EIIA_man-typ"/>
</dbReference>